<reference evidence="5" key="2">
    <citation type="journal article" date="2007" name="PLoS Biol.">
        <title>Survey sequencing and comparative analysis of the elephant shark (Callorhinchus milii) genome.</title>
        <authorList>
            <person name="Venkatesh B."/>
            <person name="Kirkness E.F."/>
            <person name="Loh Y.H."/>
            <person name="Halpern A.L."/>
            <person name="Lee A.P."/>
            <person name="Johnson J."/>
            <person name="Dandona N."/>
            <person name="Viswanathan L.D."/>
            <person name="Tay A."/>
            <person name="Venter J.C."/>
            <person name="Strausberg R.L."/>
            <person name="Brenner S."/>
        </authorList>
    </citation>
    <scope>NUCLEOTIDE SEQUENCE [LARGE SCALE GENOMIC DNA]</scope>
</reference>
<reference evidence="5" key="1">
    <citation type="journal article" date="2006" name="Science">
        <title>Ancient noncoding elements conserved in the human genome.</title>
        <authorList>
            <person name="Venkatesh B."/>
            <person name="Kirkness E.F."/>
            <person name="Loh Y.H."/>
            <person name="Halpern A.L."/>
            <person name="Lee A.P."/>
            <person name="Johnson J."/>
            <person name="Dandona N."/>
            <person name="Viswanathan L.D."/>
            <person name="Tay A."/>
            <person name="Venter J.C."/>
            <person name="Strausberg R.L."/>
            <person name="Brenner S."/>
        </authorList>
    </citation>
    <scope>NUCLEOTIDE SEQUENCE [LARGE SCALE GENOMIC DNA]</scope>
</reference>
<accession>A0A4W3GEQ5</accession>
<dbReference type="Gene3D" id="2.60.40.1180">
    <property type="entry name" value="Golgi alpha-mannosidase II"/>
    <property type="match status" value="1"/>
</dbReference>
<sequence>MICVTLTPRPEPSSQNTGAIAISQDPLGIQGQRTSQVGDLELWSRPLTGDGYAFAVLNTAQIGGPQVFSAVLHSLVPGAACAVTCLVTEVLPNLRSGETHTAISTVRFLVNPTGSVLFTVFPDQPSPGQPDPGTGQPSPG</sequence>
<dbReference type="InterPro" id="IPR013780">
    <property type="entry name" value="Glyco_hydro_b"/>
</dbReference>
<evidence type="ECO:0000259" key="3">
    <source>
        <dbReference type="Pfam" id="PF17450"/>
    </source>
</evidence>
<dbReference type="Pfam" id="PF17450">
    <property type="entry name" value="Melibiase_2_C"/>
    <property type="match status" value="1"/>
</dbReference>
<feature type="domain" description="Alpha galactosidase A C-terminal" evidence="3">
    <location>
        <begin position="28"/>
        <end position="114"/>
    </location>
</feature>
<dbReference type="InterPro" id="IPR035373">
    <property type="entry name" value="Melibiase/NAGA_C"/>
</dbReference>
<dbReference type="STRING" id="7868.ENSCMIP00000001823"/>
<proteinExistence type="predicted"/>
<evidence type="ECO:0000256" key="2">
    <source>
        <dbReference type="ARBA" id="ARBA00023180"/>
    </source>
</evidence>
<dbReference type="SUPFAM" id="SSF51011">
    <property type="entry name" value="Glycosyl hydrolase domain"/>
    <property type="match status" value="1"/>
</dbReference>
<organism evidence="4 5">
    <name type="scientific">Callorhinchus milii</name>
    <name type="common">Ghost shark</name>
    <dbReference type="NCBI Taxonomy" id="7868"/>
    <lineage>
        <taxon>Eukaryota</taxon>
        <taxon>Metazoa</taxon>
        <taxon>Chordata</taxon>
        <taxon>Craniata</taxon>
        <taxon>Vertebrata</taxon>
        <taxon>Chondrichthyes</taxon>
        <taxon>Holocephali</taxon>
        <taxon>Chimaeriformes</taxon>
        <taxon>Callorhinchidae</taxon>
        <taxon>Callorhinchus</taxon>
    </lineage>
</organism>
<protein>
    <submittedName>
        <fullName evidence="4">Alpha-galactosidase A-like</fullName>
    </submittedName>
</protein>
<reference evidence="4" key="5">
    <citation type="submission" date="2025-09" db="UniProtKB">
        <authorList>
            <consortium name="Ensembl"/>
        </authorList>
    </citation>
    <scope>IDENTIFICATION</scope>
</reference>
<reference evidence="5" key="3">
    <citation type="journal article" date="2014" name="Nature">
        <title>Elephant shark genome provides unique insights into gnathostome evolution.</title>
        <authorList>
            <consortium name="International Elephant Shark Genome Sequencing Consortium"/>
            <person name="Venkatesh B."/>
            <person name="Lee A.P."/>
            <person name="Ravi V."/>
            <person name="Maurya A.K."/>
            <person name="Lian M.M."/>
            <person name="Swann J.B."/>
            <person name="Ohta Y."/>
            <person name="Flajnik M.F."/>
            <person name="Sutoh Y."/>
            <person name="Kasahara M."/>
            <person name="Hoon S."/>
            <person name="Gangu V."/>
            <person name="Roy S.W."/>
            <person name="Irimia M."/>
            <person name="Korzh V."/>
            <person name="Kondrychyn I."/>
            <person name="Lim Z.W."/>
            <person name="Tay B.H."/>
            <person name="Tohari S."/>
            <person name="Kong K.W."/>
            <person name="Ho S."/>
            <person name="Lorente-Galdos B."/>
            <person name="Quilez J."/>
            <person name="Marques-Bonet T."/>
            <person name="Raney B.J."/>
            <person name="Ingham P.W."/>
            <person name="Tay A."/>
            <person name="Hillier L.W."/>
            <person name="Minx P."/>
            <person name="Boehm T."/>
            <person name="Wilson R.K."/>
            <person name="Brenner S."/>
            <person name="Warren W.C."/>
        </authorList>
    </citation>
    <scope>NUCLEOTIDE SEQUENCE [LARGE SCALE GENOMIC DNA]</scope>
</reference>
<keyword evidence="5" id="KW-1185">Reference proteome</keyword>
<evidence type="ECO:0000313" key="5">
    <source>
        <dbReference type="Proteomes" id="UP000314986"/>
    </source>
</evidence>
<dbReference type="AlphaFoldDB" id="A0A4W3GEQ5"/>
<dbReference type="Ensembl" id="ENSCMIT00000001894.1">
    <property type="protein sequence ID" value="ENSCMIP00000001823.1"/>
    <property type="gene ID" value="ENSCMIG00000001135.1"/>
</dbReference>
<reference evidence="4" key="4">
    <citation type="submission" date="2025-08" db="UniProtKB">
        <authorList>
            <consortium name="Ensembl"/>
        </authorList>
    </citation>
    <scope>IDENTIFICATION</scope>
</reference>
<keyword evidence="1" id="KW-1015">Disulfide bond</keyword>
<evidence type="ECO:0000313" key="4">
    <source>
        <dbReference type="Ensembl" id="ENSCMIP00000001823.1"/>
    </source>
</evidence>
<dbReference type="InParanoid" id="A0A4W3GEQ5"/>
<keyword evidence="2" id="KW-0325">Glycoprotein</keyword>
<name>A0A4W3GEQ5_CALMI</name>
<dbReference type="Proteomes" id="UP000314986">
    <property type="component" value="Unassembled WGS sequence"/>
</dbReference>
<evidence type="ECO:0000256" key="1">
    <source>
        <dbReference type="ARBA" id="ARBA00023157"/>
    </source>
</evidence>